<feature type="domain" description="HTH asnC-type" evidence="4">
    <location>
        <begin position="26"/>
        <end position="87"/>
    </location>
</feature>
<gene>
    <name evidence="5" type="ORF">ESP57_01625</name>
</gene>
<evidence type="ECO:0000256" key="1">
    <source>
        <dbReference type="ARBA" id="ARBA00023015"/>
    </source>
</evidence>
<keyword evidence="6" id="KW-1185">Reference proteome</keyword>
<dbReference type="InterPro" id="IPR019888">
    <property type="entry name" value="Tscrpt_reg_AsnC-like"/>
</dbReference>
<dbReference type="GO" id="GO:0005829">
    <property type="term" value="C:cytosol"/>
    <property type="evidence" value="ECO:0007669"/>
    <property type="project" value="TreeGrafter"/>
</dbReference>
<dbReference type="SUPFAM" id="SSF54909">
    <property type="entry name" value="Dimeric alpha+beta barrel"/>
    <property type="match status" value="1"/>
</dbReference>
<evidence type="ECO:0000313" key="5">
    <source>
        <dbReference type="EMBL" id="RXZ50538.1"/>
    </source>
</evidence>
<dbReference type="OrthoDB" id="4411089at2"/>
<dbReference type="InterPro" id="IPR036388">
    <property type="entry name" value="WH-like_DNA-bd_sf"/>
</dbReference>
<protein>
    <submittedName>
        <fullName evidence="5">Lrp/AsnC family transcriptional regulator</fullName>
    </submittedName>
</protein>
<dbReference type="Pfam" id="PF01037">
    <property type="entry name" value="AsnC_trans_reg"/>
    <property type="match status" value="1"/>
</dbReference>
<evidence type="ECO:0000259" key="4">
    <source>
        <dbReference type="PROSITE" id="PS50956"/>
    </source>
</evidence>
<evidence type="ECO:0000256" key="3">
    <source>
        <dbReference type="ARBA" id="ARBA00023163"/>
    </source>
</evidence>
<reference evidence="5 6" key="1">
    <citation type="submission" date="2019-01" db="EMBL/GenBank/DDBJ databases">
        <authorList>
            <person name="Li J."/>
        </authorList>
    </citation>
    <scope>NUCLEOTIDE SEQUENCE [LARGE SCALE GENOMIC DNA]</scope>
    <source>
        <strain evidence="5 6">CCUG 35506</strain>
    </source>
</reference>
<dbReference type="SUPFAM" id="SSF46785">
    <property type="entry name" value="Winged helix' DNA-binding domain"/>
    <property type="match status" value="1"/>
</dbReference>
<keyword evidence="1" id="KW-0805">Transcription regulation</keyword>
<comment type="caution">
    <text evidence="5">The sequence shown here is derived from an EMBL/GenBank/DDBJ whole genome shotgun (WGS) entry which is preliminary data.</text>
</comment>
<keyword evidence="2" id="KW-0238">DNA-binding</keyword>
<dbReference type="PANTHER" id="PTHR30154:SF54">
    <property type="entry name" value="POSSIBLE TRANSCRIPTIONAL REGULATORY PROTEIN (PROBABLY LRP_ASNC-FAMILY)"/>
    <property type="match status" value="1"/>
</dbReference>
<evidence type="ECO:0000256" key="2">
    <source>
        <dbReference type="ARBA" id="ARBA00023125"/>
    </source>
</evidence>
<dbReference type="Proteomes" id="UP000292935">
    <property type="component" value="Unassembled WGS sequence"/>
</dbReference>
<dbReference type="GO" id="GO:0043200">
    <property type="term" value="P:response to amino acid"/>
    <property type="evidence" value="ECO:0007669"/>
    <property type="project" value="TreeGrafter"/>
</dbReference>
<dbReference type="PANTHER" id="PTHR30154">
    <property type="entry name" value="LEUCINE-RESPONSIVE REGULATORY PROTEIN"/>
    <property type="match status" value="1"/>
</dbReference>
<dbReference type="GO" id="GO:0043565">
    <property type="term" value="F:sequence-specific DNA binding"/>
    <property type="evidence" value="ECO:0007669"/>
    <property type="project" value="InterPro"/>
</dbReference>
<sequence length="177" mass="19234">MRYARNLECSAVSTPEETTVAQKPELDRVDRALLQALSTNARASGAALAAEVGVAESTVSLRLRRLQTLGTVRGYRVDVDLASLGVSLQALIAIRLVKHDRSEIDAFRQAVPHLPGVIGVFHMAGAEDYLIHVAARDAEELREFVLNYLTGHPAVAHTETNLIFEHADGDGWNKLVG</sequence>
<dbReference type="PRINTS" id="PR00033">
    <property type="entry name" value="HTHASNC"/>
</dbReference>
<dbReference type="PROSITE" id="PS50956">
    <property type="entry name" value="HTH_ASNC_2"/>
    <property type="match status" value="1"/>
</dbReference>
<dbReference type="SMART" id="SM00344">
    <property type="entry name" value="HTH_ASNC"/>
    <property type="match status" value="1"/>
</dbReference>
<dbReference type="InterPro" id="IPR000485">
    <property type="entry name" value="AsnC-type_HTH_dom"/>
</dbReference>
<dbReference type="InterPro" id="IPR036390">
    <property type="entry name" value="WH_DNA-bd_sf"/>
</dbReference>
<keyword evidence="3" id="KW-0804">Transcription</keyword>
<name>A0A4Q2JWF1_9MICO</name>
<accession>A0A4Q2JWF1</accession>
<organism evidence="5 6">
    <name type="scientific">Agromyces fucosus</name>
    <dbReference type="NCBI Taxonomy" id="41985"/>
    <lineage>
        <taxon>Bacteria</taxon>
        <taxon>Bacillati</taxon>
        <taxon>Actinomycetota</taxon>
        <taxon>Actinomycetes</taxon>
        <taxon>Micrococcales</taxon>
        <taxon>Microbacteriaceae</taxon>
        <taxon>Agromyces</taxon>
    </lineage>
</organism>
<dbReference type="EMBL" id="SDPO01000001">
    <property type="protein sequence ID" value="RXZ50538.1"/>
    <property type="molecule type" value="Genomic_DNA"/>
</dbReference>
<dbReference type="Gene3D" id="3.30.70.920">
    <property type="match status" value="1"/>
</dbReference>
<proteinExistence type="predicted"/>
<evidence type="ECO:0000313" key="6">
    <source>
        <dbReference type="Proteomes" id="UP000292935"/>
    </source>
</evidence>
<dbReference type="AlphaFoldDB" id="A0A4Q2JWF1"/>
<dbReference type="Gene3D" id="1.10.10.10">
    <property type="entry name" value="Winged helix-like DNA-binding domain superfamily/Winged helix DNA-binding domain"/>
    <property type="match status" value="1"/>
</dbReference>
<dbReference type="Pfam" id="PF13404">
    <property type="entry name" value="HTH_AsnC-type"/>
    <property type="match status" value="1"/>
</dbReference>
<dbReference type="InterPro" id="IPR011008">
    <property type="entry name" value="Dimeric_a/b-barrel"/>
</dbReference>
<dbReference type="InterPro" id="IPR019887">
    <property type="entry name" value="Tscrpt_reg_AsnC/Lrp_C"/>
</dbReference>